<comment type="caution">
    <text evidence="2">The sequence shown here is derived from an EMBL/GenBank/DDBJ whole genome shotgun (WGS) entry which is preliminary data.</text>
</comment>
<reference evidence="2" key="1">
    <citation type="submission" date="2019-08" db="EMBL/GenBank/DDBJ databases">
        <authorList>
            <person name="Kucharzyk K."/>
            <person name="Murdoch R.W."/>
            <person name="Higgins S."/>
            <person name="Loffler F."/>
        </authorList>
    </citation>
    <scope>NUCLEOTIDE SEQUENCE</scope>
</reference>
<evidence type="ECO:0000313" key="2">
    <source>
        <dbReference type="EMBL" id="MPM40990.1"/>
    </source>
</evidence>
<proteinExistence type="predicted"/>
<protein>
    <submittedName>
        <fullName evidence="2">Uncharacterized protein</fullName>
    </submittedName>
</protein>
<organism evidence="2">
    <name type="scientific">bioreactor metagenome</name>
    <dbReference type="NCBI Taxonomy" id="1076179"/>
    <lineage>
        <taxon>unclassified sequences</taxon>
        <taxon>metagenomes</taxon>
        <taxon>ecological metagenomes</taxon>
    </lineage>
</organism>
<dbReference type="EMBL" id="VSSQ01009206">
    <property type="protein sequence ID" value="MPM40990.1"/>
    <property type="molecule type" value="Genomic_DNA"/>
</dbReference>
<dbReference type="AlphaFoldDB" id="A0A644ZJC8"/>
<feature type="region of interest" description="Disordered" evidence="1">
    <location>
        <begin position="32"/>
        <end position="63"/>
    </location>
</feature>
<evidence type="ECO:0000256" key="1">
    <source>
        <dbReference type="SAM" id="MobiDB-lite"/>
    </source>
</evidence>
<feature type="compositionally biased region" description="Low complexity" evidence="1">
    <location>
        <begin position="50"/>
        <end position="63"/>
    </location>
</feature>
<name>A0A644ZJC8_9ZZZZ</name>
<feature type="compositionally biased region" description="Basic and acidic residues" evidence="1">
    <location>
        <begin position="32"/>
        <end position="46"/>
    </location>
</feature>
<sequence length="63" mass="7600">MVYYYPQLVELKALWELEQDWNVLSKPLDKQKLDELKKRKPDEDKKKKNNAANKQNSSSKRSY</sequence>
<gene>
    <name evidence="2" type="ORF">SDC9_87639</name>
</gene>
<accession>A0A644ZJC8</accession>